<reference evidence="2" key="1">
    <citation type="submission" date="2025-08" db="UniProtKB">
        <authorList>
            <consortium name="RefSeq"/>
        </authorList>
    </citation>
    <scope>IDENTIFICATION</scope>
    <source>
        <tissue evidence="2">Silk gland</tissue>
    </source>
</reference>
<dbReference type="Proteomes" id="UP000504629">
    <property type="component" value="Unplaced"/>
</dbReference>
<dbReference type="KEGG" id="bman:114253165"/>
<proteinExistence type="predicted"/>
<dbReference type="GeneID" id="114253165"/>
<name>A0A6J2KRY0_BOMMA</name>
<keyword evidence="1" id="KW-1185">Reference proteome</keyword>
<gene>
    <name evidence="2" type="primary">LOC114253165</name>
</gene>
<sequence length="435" mass="50669">MDFLDSLDLDTDNKSQRVRSWYLYEQFKEIEKNQLDAARRLKDKSYQDKILRHELAERKARRRLHDQFGACESDSRLHYSSKYGDETILSISAEDIFESLADFHDETPDGFDDFHDDLSRVDSVVGNSYKEDFKSLEDFKDCNSCTETISVRDFKNVESADNLRNEANEMEPFLANNFDIKSQIEYSQKDFKEIENLMTPINPEEVSEVSSLVSVKVEDGCDEKPKHSSYEIVDFALWSKLVSFAYQIIKLNHGNCFYDYSSQFLTAVLICDALKKGISKMCHILQPYVSPIKFADENNVNETSQKHKNREKLENLKKSMTFLKFSPYSSDKHCQQYKRDYGSEKYARGCHGGHLGNYYKNVKSEPWRTFHKFSVSKNLLNKASRSSLIRSDYSRKSSSCNCEICDCCHKKISNPMLKIARRIDDFIKLDSPRHI</sequence>
<dbReference type="AlphaFoldDB" id="A0A6J2KRY0"/>
<evidence type="ECO:0000313" key="1">
    <source>
        <dbReference type="Proteomes" id="UP000504629"/>
    </source>
</evidence>
<evidence type="ECO:0000313" key="2">
    <source>
        <dbReference type="RefSeq" id="XP_028043727.1"/>
    </source>
</evidence>
<accession>A0A6J2KRY0</accession>
<organism evidence="1 2">
    <name type="scientific">Bombyx mandarina</name>
    <name type="common">Wild silk moth</name>
    <name type="synonym">Wild silkworm</name>
    <dbReference type="NCBI Taxonomy" id="7092"/>
    <lineage>
        <taxon>Eukaryota</taxon>
        <taxon>Metazoa</taxon>
        <taxon>Ecdysozoa</taxon>
        <taxon>Arthropoda</taxon>
        <taxon>Hexapoda</taxon>
        <taxon>Insecta</taxon>
        <taxon>Pterygota</taxon>
        <taxon>Neoptera</taxon>
        <taxon>Endopterygota</taxon>
        <taxon>Lepidoptera</taxon>
        <taxon>Glossata</taxon>
        <taxon>Ditrysia</taxon>
        <taxon>Bombycoidea</taxon>
        <taxon>Bombycidae</taxon>
        <taxon>Bombycinae</taxon>
        <taxon>Bombyx</taxon>
    </lineage>
</organism>
<dbReference type="RefSeq" id="XP_028043727.1">
    <property type="nucleotide sequence ID" value="XM_028187926.1"/>
</dbReference>
<protein>
    <submittedName>
        <fullName evidence="2">Uncharacterized protein LOC114253165</fullName>
    </submittedName>
</protein>
<dbReference type="OrthoDB" id="10071738at2759"/>